<evidence type="ECO:0000313" key="1">
    <source>
        <dbReference type="EMBL" id="CAI9556806.1"/>
    </source>
</evidence>
<evidence type="ECO:0000313" key="2">
    <source>
        <dbReference type="Proteomes" id="UP001162483"/>
    </source>
</evidence>
<dbReference type="EMBL" id="CATNWA010008786">
    <property type="protein sequence ID" value="CAI9556806.1"/>
    <property type="molecule type" value="Genomic_DNA"/>
</dbReference>
<sequence>MALGRKGLTSGAMKGLTSGAIKRLTVCCVTVSACCFVLLCYAEQYKAACWC</sequence>
<gene>
    <name evidence="1" type="ORF">SPARVUS_LOCUS4591797</name>
</gene>
<protein>
    <submittedName>
        <fullName evidence="1">Uncharacterized protein</fullName>
    </submittedName>
</protein>
<keyword evidence="2" id="KW-1185">Reference proteome</keyword>
<name>A0ABN9CAX2_9NEOB</name>
<accession>A0ABN9CAX2</accession>
<comment type="caution">
    <text evidence="1">The sequence shown here is derived from an EMBL/GenBank/DDBJ whole genome shotgun (WGS) entry which is preliminary data.</text>
</comment>
<proteinExistence type="predicted"/>
<reference evidence="1" key="1">
    <citation type="submission" date="2023-05" db="EMBL/GenBank/DDBJ databases">
        <authorList>
            <person name="Stuckert A."/>
        </authorList>
    </citation>
    <scope>NUCLEOTIDE SEQUENCE</scope>
</reference>
<organism evidence="1 2">
    <name type="scientific">Staurois parvus</name>
    <dbReference type="NCBI Taxonomy" id="386267"/>
    <lineage>
        <taxon>Eukaryota</taxon>
        <taxon>Metazoa</taxon>
        <taxon>Chordata</taxon>
        <taxon>Craniata</taxon>
        <taxon>Vertebrata</taxon>
        <taxon>Euteleostomi</taxon>
        <taxon>Amphibia</taxon>
        <taxon>Batrachia</taxon>
        <taxon>Anura</taxon>
        <taxon>Neobatrachia</taxon>
        <taxon>Ranoidea</taxon>
        <taxon>Ranidae</taxon>
        <taxon>Staurois</taxon>
    </lineage>
</organism>
<dbReference type="PROSITE" id="PS51257">
    <property type="entry name" value="PROKAR_LIPOPROTEIN"/>
    <property type="match status" value="1"/>
</dbReference>
<dbReference type="Proteomes" id="UP001162483">
    <property type="component" value="Unassembled WGS sequence"/>
</dbReference>